<dbReference type="SUPFAM" id="SSF52833">
    <property type="entry name" value="Thioredoxin-like"/>
    <property type="match status" value="1"/>
</dbReference>
<sequence>MKLPRFMITLLLSVVFCLQAKGQRLSERIFIPDHLILHTLSGEKISISQIIKDNKFDLFIFLSPECPLCQNYSLTLNDLYLQFQHNPIVWIGIIPGKGFSRQQMLDFVSRFHIRFPVYVDTDMQLTHLLGATITPQVILLNRQGEQIYNGAIDNWAVSLGQQRTVITAHYLQDAINSCLKGLPLTITHTQPIGCYINDF</sequence>
<evidence type="ECO:0000313" key="3">
    <source>
        <dbReference type="Proteomes" id="UP000230000"/>
    </source>
</evidence>
<reference evidence="2 3" key="1">
    <citation type="submission" date="2017-11" db="EMBL/GenBank/DDBJ databases">
        <title>Genomic Encyclopedia of Archaeal and Bacterial Type Strains, Phase II (KMG-II): From Individual Species to Whole Genera.</title>
        <authorList>
            <person name="Goeker M."/>
        </authorList>
    </citation>
    <scope>NUCLEOTIDE SEQUENCE [LARGE SCALE GENOMIC DNA]</scope>
    <source>
        <strain evidence="2 3">DSM 27268</strain>
    </source>
</reference>
<protein>
    <submittedName>
        <fullName evidence="2">AhpC/TSA family protein</fullName>
    </submittedName>
</protein>
<comment type="caution">
    <text evidence="2">The sequence shown here is derived from an EMBL/GenBank/DDBJ whole genome shotgun (WGS) entry which is preliminary data.</text>
</comment>
<dbReference type="AlphaFoldDB" id="A0A2M9CU05"/>
<name>A0A2M9CU05_9BACT</name>
<dbReference type="PANTHER" id="PTHR43640">
    <property type="entry name" value="OS07G0260300 PROTEIN"/>
    <property type="match status" value="1"/>
</dbReference>
<dbReference type="InterPro" id="IPR036249">
    <property type="entry name" value="Thioredoxin-like_sf"/>
</dbReference>
<evidence type="ECO:0000259" key="1">
    <source>
        <dbReference type="Pfam" id="PF00578"/>
    </source>
</evidence>
<proteinExistence type="predicted"/>
<dbReference type="EMBL" id="PGFG01000001">
    <property type="protein sequence ID" value="PJJ75396.1"/>
    <property type="molecule type" value="Genomic_DNA"/>
</dbReference>
<dbReference type="GO" id="GO:0016209">
    <property type="term" value="F:antioxidant activity"/>
    <property type="evidence" value="ECO:0007669"/>
    <property type="project" value="InterPro"/>
</dbReference>
<gene>
    <name evidence="2" type="ORF">BXY57_0972</name>
</gene>
<accession>A0A2M9CU05</accession>
<dbReference type="InterPro" id="IPR000866">
    <property type="entry name" value="AhpC/TSA"/>
</dbReference>
<evidence type="ECO:0000313" key="2">
    <source>
        <dbReference type="EMBL" id="PJJ75396.1"/>
    </source>
</evidence>
<dbReference type="Gene3D" id="3.40.30.10">
    <property type="entry name" value="Glutaredoxin"/>
    <property type="match status" value="1"/>
</dbReference>
<dbReference type="GO" id="GO:0016491">
    <property type="term" value="F:oxidoreductase activity"/>
    <property type="evidence" value="ECO:0007669"/>
    <property type="project" value="InterPro"/>
</dbReference>
<dbReference type="Pfam" id="PF00578">
    <property type="entry name" value="AhpC-TSA"/>
    <property type="match status" value="1"/>
</dbReference>
<organism evidence="2 3">
    <name type="scientific">Thermoflavifilum aggregans</name>
    <dbReference type="NCBI Taxonomy" id="454188"/>
    <lineage>
        <taxon>Bacteria</taxon>
        <taxon>Pseudomonadati</taxon>
        <taxon>Bacteroidota</taxon>
        <taxon>Chitinophagia</taxon>
        <taxon>Chitinophagales</taxon>
        <taxon>Chitinophagaceae</taxon>
        <taxon>Thermoflavifilum</taxon>
    </lineage>
</organism>
<feature type="domain" description="Alkyl hydroperoxide reductase subunit C/ Thiol specific antioxidant" evidence="1">
    <location>
        <begin position="37"/>
        <end position="144"/>
    </location>
</feature>
<dbReference type="InterPro" id="IPR047262">
    <property type="entry name" value="PRX-like1"/>
</dbReference>
<keyword evidence="3" id="KW-1185">Reference proteome</keyword>
<dbReference type="PANTHER" id="PTHR43640:SF1">
    <property type="entry name" value="THIOREDOXIN-DEPENDENT PEROXIREDOXIN"/>
    <property type="match status" value="1"/>
</dbReference>
<dbReference type="Proteomes" id="UP000230000">
    <property type="component" value="Unassembled WGS sequence"/>
</dbReference>